<evidence type="ECO:0000256" key="1">
    <source>
        <dbReference type="SAM" id="MobiDB-lite"/>
    </source>
</evidence>
<comment type="caution">
    <text evidence="2">The sequence shown here is derived from an EMBL/GenBank/DDBJ whole genome shotgun (WGS) entry which is preliminary data.</text>
</comment>
<sequence>MVGTAQGGAYHYAVKLSSNSSSTSAAAPAPQSQAWGISVPSGVSPQMQAPVIATVGGMQYAVFVVNTVTGTGSSAKTTSTLYEVNVATGQPASGTALSAALPFTANSSMTYVSSTGTLWVGDNNGGVWSLNITGVAPNDATGAVQSATTNPKAAINYVGYTEIGGLPYVWAATQTEITAFALSGGTSQILWASDGNSGYQPNGSSMQSVASNVVMPLQAAGQISAAPVLVNGVLVVPVYVPPDDATCGVGTGYYDLFDLLTGGPPKITITYENNAVTNGVISLGSGIPLSPTVYVTPTGTVIYPGSSEPPGPQSPNPISPIDFGGSVMNKPLAWRQY</sequence>
<feature type="compositionally biased region" description="Pro residues" evidence="1">
    <location>
        <begin position="307"/>
        <end position="318"/>
    </location>
</feature>
<organism evidence="2">
    <name type="scientific">mine drainage metagenome</name>
    <dbReference type="NCBI Taxonomy" id="410659"/>
    <lineage>
        <taxon>unclassified sequences</taxon>
        <taxon>metagenomes</taxon>
        <taxon>ecological metagenomes</taxon>
    </lineage>
</organism>
<reference evidence="2" key="1">
    <citation type="submission" date="2016-10" db="EMBL/GenBank/DDBJ databases">
        <title>Sequence of Gallionella enrichment culture.</title>
        <authorList>
            <person name="Poehlein A."/>
            <person name="Muehling M."/>
            <person name="Daniel R."/>
        </authorList>
    </citation>
    <scope>NUCLEOTIDE SEQUENCE</scope>
</reference>
<protein>
    <submittedName>
        <fullName evidence="2">Uncharacterized protein</fullName>
    </submittedName>
</protein>
<dbReference type="EMBL" id="MLJW01005992">
    <property type="protein sequence ID" value="OIQ67337.1"/>
    <property type="molecule type" value="Genomic_DNA"/>
</dbReference>
<dbReference type="AlphaFoldDB" id="A0A1J5P6X9"/>
<feature type="region of interest" description="Disordered" evidence="1">
    <location>
        <begin position="304"/>
        <end position="324"/>
    </location>
</feature>
<proteinExistence type="predicted"/>
<name>A0A1J5P6X9_9ZZZZ</name>
<accession>A0A1J5P6X9</accession>
<evidence type="ECO:0000313" key="2">
    <source>
        <dbReference type="EMBL" id="OIQ67337.1"/>
    </source>
</evidence>
<gene>
    <name evidence="2" type="ORF">GALL_510840</name>
</gene>